<dbReference type="GO" id="GO:0016020">
    <property type="term" value="C:membrane"/>
    <property type="evidence" value="ECO:0007669"/>
    <property type="project" value="UniProtKB-SubCell"/>
</dbReference>
<evidence type="ECO:0000256" key="4">
    <source>
        <dbReference type="ARBA" id="ARBA00022989"/>
    </source>
</evidence>
<accession>A0AAV2S8F0</accession>
<keyword evidence="9" id="KW-1185">Reference proteome</keyword>
<dbReference type="PANTHER" id="PTHR16172:SF41">
    <property type="entry name" value="MAJOR FACILITATOR SUPERFAMILY DOMAIN-CONTAINING PROTEIN 6-LIKE"/>
    <property type="match status" value="1"/>
</dbReference>
<comment type="subcellular location">
    <subcellularLocation>
        <location evidence="1">Membrane</location>
        <topology evidence="1">Multi-pass membrane protein</topology>
    </subcellularLocation>
</comment>
<dbReference type="SUPFAM" id="SSF103473">
    <property type="entry name" value="MFS general substrate transporter"/>
    <property type="match status" value="1"/>
</dbReference>
<evidence type="ECO:0000256" key="6">
    <source>
        <dbReference type="SAM" id="Phobius"/>
    </source>
</evidence>
<comment type="similarity">
    <text evidence="2">Belongs to the major facilitator superfamily. MFSD6 family.</text>
</comment>
<keyword evidence="4 6" id="KW-1133">Transmembrane helix</keyword>
<dbReference type="Gene3D" id="1.20.1250.20">
    <property type="entry name" value="MFS general substrate transporter like domains"/>
    <property type="match status" value="1"/>
</dbReference>
<feature type="transmembrane region" description="Helical" evidence="6">
    <location>
        <begin position="359"/>
        <end position="380"/>
    </location>
</feature>
<dbReference type="InterPro" id="IPR020846">
    <property type="entry name" value="MFS_dom"/>
</dbReference>
<evidence type="ECO:0000256" key="2">
    <source>
        <dbReference type="ARBA" id="ARBA00005241"/>
    </source>
</evidence>
<evidence type="ECO:0000313" key="8">
    <source>
        <dbReference type="EMBL" id="CAL4172957.1"/>
    </source>
</evidence>
<dbReference type="InterPro" id="IPR036259">
    <property type="entry name" value="MFS_trans_sf"/>
</dbReference>
<feature type="non-terminal residue" evidence="8">
    <location>
        <position position="419"/>
    </location>
</feature>
<feature type="transmembrane region" description="Helical" evidence="6">
    <location>
        <begin position="123"/>
        <end position="142"/>
    </location>
</feature>
<feature type="transmembrane region" description="Helical" evidence="6">
    <location>
        <begin position="154"/>
        <end position="175"/>
    </location>
</feature>
<dbReference type="InterPro" id="IPR051717">
    <property type="entry name" value="MFS_MFSD6"/>
</dbReference>
<reference evidence="8 9" key="1">
    <citation type="submission" date="2024-05" db="EMBL/GenBank/DDBJ databases">
        <authorList>
            <person name="Wallberg A."/>
        </authorList>
    </citation>
    <scope>NUCLEOTIDE SEQUENCE [LARGE SCALE GENOMIC DNA]</scope>
</reference>
<feature type="transmembrane region" description="Helical" evidence="6">
    <location>
        <begin position="329"/>
        <end position="353"/>
    </location>
</feature>
<proteinExistence type="inferred from homology"/>
<dbReference type="EMBL" id="CAXKWB010052499">
    <property type="protein sequence ID" value="CAL4172957.1"/>
    <property type="molecule type" value="Genomic_DNA"/>
</dbReference>
<keyword evidence="5 6" id="KW-0472">Membrane</keyword>
<evidence type="ECO:0000256" key="5">
    <source>
        <dbReference type="ARBA" id="ARBA00023136"/>
    </source>
</evidence>
<dbReference type="InterPro" id="IPR024989">
    <property type="entry name" value="MFS_assoc_dom"/>
</dbReference>
<comment type="caution">
    <text evidence="8">The sequence shown here is derived from an EMBL/GenBank/DDBJ whole genome shotgun (WGS) entry which is preliminary data.</text>
</comment>
<evidence type="ECO:0000256" key="3">
    <source>
        <dbReference type="ARBA" id="ARBA00022692"/>
    </source>
</evidence>
<dbReference type="PANTHER" id="PTHR16172">
    <property type="entry name" value="MAJOR FACILITATOR SUPERFAMILY DOMAIN-CONTAINING PROTEIN 6-LIKE"/>
    <property type="match status" value="1"/>
</dbReference>
<keyword evidence="3 6" id="KW-0812">Transmembrane</keyword>
<evidence type="ECO:0000256" key="1">
    <source>
        <dbReference type="ARBA" id="ARBA00004141"/>
    </source>
</evidence>
<sequence>MNKILKGNVDQFIIKIENELFRCQQIEKLISPQLHTWCVKNDPKTCCEFRFDIGIRCVFTDLTSSFLTKYHKTLKRYVLYTKRSLLLTSKILGFYPISISLVRKFSYENFKLLNQDLNGYPRNLLSILHYKFLSLCYFLFYFRRLPQRDYTSGFILAFIMFMLSIISGALIKFVIEKKDEKTEGTMGNVLGNCQVILFLACVLEVGASQGCIMTFFFMLMEDVALSWDPHFQDINLLQGLTLTIGCFCGEVPSMFFSGYIIKKLGNFLTFVVVLIVYSIRFTLHSFVSNPWYFLPIEVLHGISFGLLYPNMSAYASKVAPPGRKATMQGVVKSVYAAGNSVGSLVGGVIFKFLGGSQLFYLLGILNAGFLGIFVLIQIILNRTHQTTVTEEEAEEAFLPNQTNNVQLKGVNVPPENKEP</sequence>
<evidence type="ECO:0000313" key="9">
    <source>
        <dbReference type="Proteomes" id="UP001497623"/>
    </source>
</evidence>
<dbReference type="AlphaFoldDB" id="A0AAV2S8F0"/>
<feature type="transmembrane region" description="Helical" evidence="6">
    <location>
        <begin position="289"/>
        <end position="308"/>
    </location>
</feature>
<dbReference type="PROSITE" id="PS50850">
    <property type="entry name" value="MFS"/>
    <property type="match status" value="1"/>
</dbReference>
<feature type="transmembrane region" description="Helical" evidence="6">
    <location>
        <begin position="195"/>
        <end position="219"/>
    </location>
</feature>
<protein>
    <recommendedName>
        <fullName evidence="7">Major facilitator superfamily (MFS) profile domain-containing protein</fullName>
    </recommendedName>
</protein>
<evidence type="ECO:0000259" key="7">
    <source>
        <dbReference type="PROSITE" id="PS50850"/>
    </source>
</evidence>
<name>A0AAV2S8F0_MEGNR</name>
<organism evidence="8 9">
    <name type="scientific">Meganyctiphanes norvegica</name>
    <name type="common">Northern krill</name>
    <name type="synonym">Thysanopoda norvegica</name>
    <dbReference type="NCBI Taxonomy" id="48144"/>
    <lineage>
        <taxon>Eukaryota</taxon>
        <taxon>Metazoa</taxon>
        <taxon>Ecdysozoa</taxon>
        <taxon>Arthropoda</taxon>
        <taxon>Crustacea</taxon>
        <taxon>Multicrustacea</taxon>
        <taxon>Malacostraca</taxon>
        <taxon>Eumalacostraca</taxon>
        <taxon>Eucarida</taxon>
        <taxon>Euphausiacea</taxon>
        <taxon>Euphausiidae</taxon>
        <taxon>Meganyctiphanes</taxon>
    </lineage>
</organism>
<feature type="transmembrane region" description="Helical" evidence="6">
    <location>
        <begin position="264"/>
        <end position="283"/>
    </location>
</feature>
<gene>
    <name evidence="8" type="ORF">MNOR_LOCUS34337</name>
</gene>
<dbReference type="Pfam" id="PF12832">
    <property type="entry name" value="MFS_1_like"/>
    <property type="match status" value="1"/>
</dbReference>
<dbReference type="GO" id="GO:0022857">
    <property type="term" value="F:transmembrane transporter activity"/>
    <property type="evidence" value="ECO:0007669"/>
    <property type="project" value="InterPro"/>
</dbReference>
<feature type="domain" description="Major facilitator superfamily (MFS) profile" evidence="7">
    <location>
        <begin position="194"/>
        <end position="419"/>
    </location>
</feature>
<dbReference type="Proteomes" id="UP001497623">
    <property type="component" value="Unassembled WGS sequence"/>
</dbReference>